<reference evidence="7 8" key="1">
    <citation type="submission" date="2015-07" db="EMBL/GenBank/DDBJ databases">
        <title>ATOL: Assembling a taxonomically balanced genome-scale reconstruction of the evolutionary history of the Enterobacteriaceae.</title>
        <authorList>
            <person name="Plunkett G.III."/>
            <person name="Neeno-Eckwall E.C."/>
            <person name="Glasner J.D."/>
            <person name="Perna N.T."/>
        </authorList>
    </citation>
    <scope>NUCLEOTIDE SEQUENCE [LARGE SCALE GENOMIC DNA]</scope>
    <source>
        <strain evidence="7 8">ATCC 35017</strain>
    </source>
</reference>
<sequence>MSIQIENISKYFGSTQVLRDISLDIPSGEMMALLGPSGSGKTTLLRIIAGLEQQSRGHLKFHERDVSRLHAKDRQVGFVFQHYALFRHMSVFDNVAFGLTVLPRKQRPSVNEIKHKVMKLLEMVQLSHLAQRFPAQLSGGQKQRVALARALAVEPQILLLDEPFGALDAQVRMELRRWLRQLHEELKFTSVFVTHDQEEAMEVADKIVVMSQGHIEQVGTPEQIWHTPETRFVLEFMGEVNHLSGVIKGSQLLIDKYSFGLQHTPIEQGAVDVFMRPWEISLAQQSDSFHQLPVKIIEAGPRGHFWQLTVQPLGWGQLPISVVWQSGANIPVRGEHYFLGTKQLRIYQDNNQVMLRELACSA</sequence>
<keyword evidence="3 7" id="KW-0067">ATP-binding</keyword>
<organism evidence="7 8">
    <name type="scientific">Moellerella wisconsensis ATCC 35017</name>
    <dbReference type="NCBI Taxonomy" id="1354267"/>
    <lineage>
        <taxon>Bacteria</taxon>
        <taxon>Pseudomonadati</taxon>
        <taxon>Pseudomonadota</taxon>
        <taxon>Gammaproteobacteria</taxon>
        <taxon>Enterobacterales</taxon>
        <taxon>Morganellaceae</taxon>
        <taxon>Moellerella</taxon>
    </lineage>
</organism>
<dbReference type="RefSeq" id="WP_053908014.1">
    <property type="nucleotide sequence ID" value="NZ_CAWMUS010000016.1"/>
</dbReference>
<dbReference type="InterPro" id="IPR050093">
    <property type="entry name" value="ABC_SmlMolc_Importer"/>
</dbReference>
<dbReference type="GO" id="GO:0005524">
    <property type="term" value="F:ATP binding"/>
    <property type="evidence" value="ECO:0007669"/>
    <property type="project" value="UniProtKB-KW"/>
</dbReference>
<keyword evidence="4" id="KW-1278">Translocase</keyword>
<comment type="caution">
    <text evidence="7">The sequence shown here is derived from an EMBL/GenBank/DDBJ whole genome shotgun (WGS) entry which is preliminary data.</text>
</comment>
<accession>A0A0N0IAM0</accession>
<dbReference type="PANTHER" id="PTHR42781:SF4">
    <property type="entry name" value="SPERMIDINE_PUTRESCINE IMPORT ATP-BINDING PROTEIN POTA"/>
    <property type="match status" value="1"/>
</dbReference>
<dbReference type="InterPro" id="IPR005666">
    <property type="entry name" value="Sulph_transpt1"/>
</dbReference>
<evidence type="ECO:0000256" key="1">
    <source>
        <dbReference type="ARBA" id="ARBA00022448"/>
    </source>
</evidence>
<dbReference type="InterPro" id="IPR003439">
    <property type="entry name" value="ABC_transporter-like_ATP-bd"/>
</dbReference>
<dbReference type="GO" id="GO:0016887">
    <property type="term" value="F:ATP hydrolysis activity"/>
    <property type="evidence" value="ECO:0007669"/>
    <property type="project" value="InterPro"/>
</dbReference>
<keyword evidence="8" id="KW-1185">Reference proteome</keyword>
<dbReference type="Proteomes" id="UP000053226">
    <property type="component" value="Unassembled WGS sequence"/>
</dbReference>
<proteinExistence type="predicted"/>
<dbReference type="EMBL" id="LGAA01000016">
    <property type="protein sequence ID" value="KPD03050.1"/>
    <property type="molecule type" value="Genomic_DNA"/>
</dbReference>
<dbReference type="Gene3D" id="3.40.50.300">
    <property type="entry name" value="P-loop containing nucleotide triphosphate hydrolases"/>
    <property type="match status" value="1"/>
</dbReference>
<name>A0A0N0IAM0_9GAMM</name>
<dbReference type="SMART" id="SM00382">
    <property type="entry name" value="AAA"/>
    <property type="match status" value="1"/>
</dbReference>
<gene>
    <name evidence="7" type="ORF">M992_1538</name>
</gene>
<dbReference type="GO" id="GO:0043190">
    <property type="term" value="C:ATP-binding cassette (ABC) transporter complex"/>
    <property type="evidence" value="ECO:0007669"/>
    <property type="project" value="InterPro"/>
</dbReference>
<dbReference type="EC" id="3.6.1.3" evidence="7"/>
<keyword evidence="2" id="KW-0547">Nucleotide-binding</keyword>
<dbReference type="NCBIfam" id="TIGR00968">
    <property type="entry name" value="3a0106s01"/>
    <property type="match status" value="1"/>
</dbReference>
<evidence type="ECO:0000313" key="7">
    <source>
        <dbReference type="EMBL" id="KPD03050.1"/>
    </source>
</evidence>
<dbReference type="GO" id="GO:0015419">
    <property type="term" value="F:ABC-type sulfate transporter activity"/>
    <property type="evidence" value="ECO:0007669"/>
    <property type="project" value="InterPro"/>
</dbReference>
<evidence type="ECO:0000256" key="2">
    <source>
        <dbReference type="ARBA" id="ARBA00022741"/>
    </source>
</evidence>
<evidence type="ECO:0000313" key="8">
    <source>
        <dbReference type="Proteomes" id="UP000053226"/>
    </source>
</evidence>
<dbReference type="PANTHER" id="PTHR42781">
    <property type="entry name" value="SPERMIDINE/PUTRESCINE IMPORT ATP-BINDING PROTEIN POTA"/>
    <property type="match status" value="1"/>
</dbReference>
<dbReference type="SUPFAM" id="SSF52540">
    <property type="entry name" value="P-loop containing nucleoside triphosphate hydrolases"/>
    <property type="match status" value="1"/>
</dbReference>
<dbReference type="PROSITE" id="PS50893">
    <property type="entry name" value="ABC_TRANSPORTER_2"/>
    <property type="match status" value="1"/>
</dbReference>
<feature type="domain" description="ABC transporter" evidence="6">
    <location>
        <begin position="3"/>
        <end position="237"/>
    </location>
</feature>
<dbReference type="InterPro" id="IPR017871">
    <property type="entry name" value="ABC_transporter-like_CS"/>
</dbReference>
<evidence type="ECO:0000256" key="5">
    <source>
        <dbReference type="ARBA" id="ARBA00023032"/>
    </source>
</evidence>
<keyword evidence="7" id="KW-0378">Hydrolase</keyword>
<dbReference type="InterPro" id="IPR027417">
    <property type="entry name" value="P-loop_NTPase"/>
</dbReference>
<dbReference type="FunFam" id="3.40.50.300:FF:000227">
    <property type="entry name" value="Sulfate/thiosulfate import ATP-binding protein CysA"/>
    <property type="match status" value="1"/>
</dbReference>
<keyword evidence="1" id="KW-0813">Transport</keyword>
<dbReference type="CDD" id="cd03296">
    <property type="entry name" value="ABC_CysA_sulfate_importer"/>
    <property type="match status" value="1"/>
</dbReference>
<dbReference type="AlphaFoldDB" id="A0A0N0IAM0"/>
<dbReference type="InterPro" id="IPR008995">
    <property type="entry name" value="Mo/tungstate-bd_C_term_dom"/>
</dbReference>
<dbReference type="OrthoDB" id="9802264at2"/>
<evidence type="ECO:0000256" key="4">
    <source>
        <dbReference type="ARBA" id="ARBA00022967"/>
    </source>
</evidence>
<dbReference type="SUPFAM" id="SSF50331">
    <property type="entry name" value="MOP-like"/>
    <property type="match status" value="1"/>
</dbReference>
<dbReference type="NCBIfam" id="NF008105">
    <property type="entry name" value="PRK10851.1"/>
    <property type="match status" value="1"/>
</dbReference>
<evidence type="ECO:0000259" key="6">
    <source>
        <dbReference type="PROSITE" id="PS50893"/>
    </source>
</evidence>
<keyword evidence="5" id="KW-0764">Sulfate transport</keyword>
<dbReference type="Pfam" id="PF00005">
    <property type="entry name" value="ABC_tran"/>
    <property type="match status" value="1"/>
</dbReference>
<dbReference type="PROSITE" id="PS00211">
    <property type="entry name" value="ABC_TRANSPORTER_1"/>
    <property type="match status" value="1"/>
</dbReference>
<evidence type="ECO:0000256" key="3">
    <source>
        <dbReference type="ARBA" id="ARBA00022840"/>
    </source>
</evidence>
<dbReference type="EC" id="3.6.1.15" evidence="7"/>
<dbReference type="EC" id="3.6.3.25" evidence="7"/>
<dbReference type="InterPro" id="IPR003593">
    <property type="entry name" value="AAA+_ATPase"/>
</dbReference>
<protein>
    <submittedName>
        <fullName evidence="7">Sulfate/thiosulfate import ATP-binding protein</fullName>
        <ecNumber evidence="7">3.6.1.15</ecNumber>
        <ecNumber evidence="7">3.6.1.3</ecNumber>
        <ecNumber evidence="7">3.6.3.25</ecNumber>
    </submittedName>
</protein>